<dbReference type="InterPro" id="IPR011249">
    <property type="entry name" value="Metalloenz_LuxS/M16"/>
</dbReference>
<dbReference type="InterPro" id="IPR007863">
    <property type="entry name" value="Peptidase_M16_C"/>
</dbReference>
<dbReference type="Gene3D" id="3.30.830.10">
    <property type="entry name" value="Metalloenzyme, LuxS/M16 peptidase-like"/>
    <property type="match status" value="4"/>
</dbReference>
<dbReference type="AlphaFoldDB" id="A0A179D5A4"/>
<comment type="similarity">
    <text evidence="2 3">Belongs to the peptidase M16 family.</text>
</comment>
<dbReference type="PROSITE" id="PS00143">
    <property type="entry name" value="INSULINASE"/>
    <property type="match status" value="1"/>
</dbReference>
<dbReference type="STRING" id="999894.TDIS_0897"/>
<sequence>MGLELKPGVHKHTLSNGLTAIVEENHRAPVVAVQVWVKVGSIYEDEKVAGITHLIEHMIFKGTQTRGPGEIASTIEGYGGYINAFTSYDYTCYYIVGPREILEVALDILSDALFNSVFDPKELEREKEVVLEEMRMREDRPMIVLSEEVLKTAYQKYPYRRPIIGYESTVKKITRRDILEYIKKFYVPENIAVVVVGDIESEKALALIEQYFGKVPRKKPPKTIFPKEPYVTSPQSVVVKRPVEEGYFEIVLPAPPLTEKEAPIMDVIAALLGEGRSSRLYLKLRRELSLVNSIEASAFTPAGPGLFEIYGTAPPENLRAAIKEALIEVFRLKYQPVSEEELSKAKIQVLSDFVYGRESMEGEARKLGTFEMVTGDPLAADRYLEAIKRITPEAILHAAQKYFKPDKVVSGILAQNESLDPKLLAEMVKEAELAAQGISTGEMAPVIPPTYRILNNGLRVIILPLKDVPSVAISLVFPGGVRYETPETNGLFRALTTIWPRATRKHSAEALATLIESLGGKITGFSGRNTFGLEATFLSENFDQGLDLFLEVLLKPAFPDKEIEKARPELISALLRQEDQPLQVALREFYRVMFAPHPYSLNVLGSKEFFEKVTAEDLRRAYTKYVRPDTGVLAIVGDVNPEKVLSKLEKALRDWQAPPNPTPEDLQPSPLEAPRITTVPKPSEQTHILLGFRTGGLNDPDRYALEVLNAVLAGQGGRLFRSLRDQEALAYSVTSFLTLGTNTGALAFYIGCAPEKKDQALSGLWREINKIKERGLTEEELSRAKNWLVGRYETELQTNLSQAMDRALNEALGLGFNYFYRYIENIKNVKLEEVLAAARKYLEDEAYVLVTLEPIEYQ</sequence>
<dbReference type="Pfam" id="PF00675">
    <property type="entry name" value="Peptidase_M16"/>
    <property type="match status" value="2"/>
</dbReference>
<evidence type="ECO:0000313" key="6">
    <source>
        <dbReference type="EMBL" id="OAQ20971.1"/>
    </source>
</evidence>
<feature type="domain" description="Peptidase M16 N-terminal" evidence="4">
    <location>
        <begin position="467"/>
        <end position="604"/>
    </location>
</feature>
<accession>A0A179D5A4</accession>
<dbReference type="InterPro" id="IPR011765">
    <property type="entry name" value="Pept_M16_N"/>
</dbReference>
<feature type="domain" description="Peptidase M16 N-terminal" evidence="4">
    <location>
        <begin position="21"/>
        <end position="165"/>
    </location>
</feature>
<feature type="domain" description="Peptidase M16 C-terminal" evidence="5">
    <location>
        <begin position="172"/>
        <end position="348"/>
    </location>
</feature>
<feature type="domain" description="Peptidase M16 C-terminal" evidence="5">
    <location>
        <begin position="612"/>
        <end position="786"/>
    </location>
</feature>
<evidence type="ECO:0000259" key="4">
    <source>
        <dbReference type="Pfam" id="PF00675"/>
    </source>
</evidence>
<dbReference type="PANTHER" id="PTHR11851:SF49">
    <property type="entry name" value="MITOCHONDRIAL-PROCESSING PEPTIDASE SUBUNIT ALPHA"/>
    <property type="match status" value="1"/>
</dbReference>
<dbReference type="PANTHER" id="PTHR11851">
    <property type="entry name" value="METALLOPROTEASE"/>
    <property type="match status" value="1"/>
</dbReference>
<dbReference type="InterPro" id="IPR050361">
    <property type="entry name" value="MPP/UQCRC_Complex"/>
</dbReference>
<comment type="cofactor">
    <cofactor evidence="1">
        <name>Zn(2+)</name>
        <dbReference type="ChEBI" id="CHEBI:29105"/>
    </cofactor>
</comment>
<dbReference type="GO" id="GO:0006508">
    <property type="term" value="P:proteolysis"/>
    <property type="evidence" value="ECO:0007669"/>
    <property type="project" value="InterPro"/>
</dbReference>
<dbReference type="GO" id="GO:0046872">
    <property type="term" value="F:metal ion binding"/>
    <property type="evidence" value="ECO:0007669"/>
    <property type="project" value="InterPro"/>
</dbReference>
<dbReference type="Pfam" id="PF05193">
    <property type="entry name" value="Peptidase_M16_C"/>
    <property type="match status" value="2"/>
</dbReference>
<dbReference type="EMBL" id="LWLG01000004">
    <property type="protein sequence ID" value="OAQ20971.1"/>
    <property type="molecule type" value="Genomic_DNA"/>
</dbReference>
<evidence type="ECO:0000259" key="5">
    <source>
        <dbReference type="Pfam" id="PF05193"/>
    </source>
</evidence>
<dbReference type="InterPro" id="IPR001431">
    <property type="entry name" value="Pept_M16_Zn_BS"/>
</dbReference>
<reference evidence="6 7" key="1">
    <citation type="submission" date="2016-04" db="EMBL/GenBank/DDBJ databases">
        <title>Genome analysis of Thermosulfurimonas dismutans, the first thermophilic sulfur-disproportionating bacterium of the phylum Thermodesulfobacteria.</title>
        <authorList>
            <person name="Mardanov A.V."/>
            <person name="Beletsky A.V."/>
            <person name="Kadnikov V.V."/>
            <person name="Slobodkin A.I."/>
            <person name="Ravin N.V."/>
        </authorList>
    </citation>
    <scope>NUCLEOTIDE SEQUENCE [LARGE SCALE GENOMIC DNA]</scope>
    <source>
        <strain evidence="6 7">S95</strain>
    </source>
</reference>
<protein>
    <submittedName>
        <fullName evidence="6">Peptidase, M16 family</fullName>
    </submittedName>
</protein>
<organism evidence="6 7">
    <name type="scientific">Thermosulfurimonas dismutans</name>
    <dbReference type="NCBI Taxonomy" id="999894"/>
    <lineage>
        <taxon>Bacteria</taxon>
        <taxon>Pseudomonadati</taxon>
        <taxon>Thermodesulfobacteriota</taxon>
        <taxon>Thermodesulfobacteria</taxon>
        <taxon>Thermodesulfobacteriales</taxon>
        <taxon>Thermodesulfobacteriaceae</taxon>
        <taxon>Thermosulfurimonas</taxon>
    </lineage>
</organism>
<dbReference type="GO" id="GO:0004222">
    <property type="term" value="F:metalloendopeptidase activity"/>
    <property type="evidence" value="ECO:0007669"/>
    <property type="project" value="InterPro"/>
</dbReference>
<proteinExistence type="inferred from homology"/>
<name>A0A179D5A4_9BACT</name>
<evidence type="ECO:0000256" key="2">
    <source>
        <dbReference type="ARBA" id="ARBA00007261"/>
    </source>
</evidence>
<evidence type="ECO:0000313" key="7">
    <source>
        <dbReference type="Proteomes" id="UP000078390"/>
    </source>
</evidence>
<comment type="caution">
    <text evidence="6">The sequence shown here is derived from an EMBL/GenBank/DDBJ whole genome shotgun (WGS) entry which is preliminary data.</text>
</comment>
<dbReference type="Proteomes" id="UP000078390">
    <property type="component" value="Unassembled WGS sequence"/>
</dbReference>
<evidence type="ECO:0000256" key="3">
    <source>
        <dbReference type="RuleBase" id="RU004447"/>
    </source>
</evidence>
<keyword evidence="7" id="KW-1185">Reference proteome</keyword>
<gene>
    <name evidence="6" type="ORF">TDIS_0897</name>
</gene>
<evidence type="ECO:0000256" key="1">
    <source>
        <dbReference type="ARBA" id="ARBA00001947"/>
    </source>
</evidence>
<dbReference type="SUPFAM" id="SSF63411">
    <property type="entry name" value="LuxS/MPP-like metallohydrolase"/>
    <property type="match status" value="4"/>
</dbReference>